<keyword evidence="1" id="KW-0472">Membrane</keyword>
<evidence type="ECO:0000259" key="3">
    <source>
        <dbReference type="Pfam" id="PF06030"/>
    </source>
</evidence>
<evidence type="ECO:0000256" key="1">
    <source>
        <dbReference type="SAM" id="Phobius"/>
    </source>
</evidence>
<sequence length="329" mass="36626">MMRSMRWLPILGLLFLSSLLLDRPQSVNAESVEITPIFPMSQQENSSENWNLVLAPDQTEVIQARLKNNTAETYRVTAKISNPNTRVAGSESLQAAAKLLDQTPTMPSMITGKPKQTLTIKPNATKVLTFTLKMPSTPVVGQIAGKINFKSVLVAQNTELTSQGSEGLELPIIVQNDRNAVTPNLKIKMPFPKTLNNKAGIAIPIANHSGALLEDVQAKITVQERNGTAKTTTQHFSIYPHVISTLWLPKQDLQPGEYKVKVRLSSADYQTDRTTNLTVKRILSSQMKQKQVRQQKRNLHRLLGIGLLGAMVIVVLFFISRYRQTHKRG</sequence>
<dbReference type="RefSeq" id="WP_125714382.1">
    <property type="nucleotide sequence ID" value="NZ_JBHTOP010000022.1"/>
</dbReference>
<keyword evidence="1" id="KW-0812">Transmembrane</keyword>
<dbReference type="Proteomes" id="UP001597267">
    <property type="component" value="Unassembled WGS sequence"/>
</dbReference>
<feature type="transmembrane region" description="Helical" evidence="1">
    <location>
        <begin position="299"/>
        <end position="319"/>
    </location>
</feature>
<organism evidence="5 6">
    <name type="scientific">Agrilactobacillus yilanensis</name>
    <dbReference type="NCBI Taxonomy" id="2485997"/>
    <lineage>
        <taxon>Bacteria</taxon>
        <taxon>Bacillati</taxon>
        <taxon>Bacillota</taxon>
        <taxon>Bacilli</taxon>
        <taxon>Lactobacillales</taxon>
        <taxon>Lactobacillaceae</taxon>
        <taxon>Agrilactobacillus</taxon>
    </lineage>
</organism>
<reference evidence="6" key="1">
    <citation type="journal article" date="2019" name="Int. J. Syst. Evol. Microbiol.">
        <title>The Global Catalogue of Microorganisms (GCM) 10K type strain sequencing project: providing services to taxonomists for standard genome sequencing and annotation.</title>
        <authorList>
            <consortium name="The Broad Institute Genomics Platform"/>
            <consortium name="The Broad Institute Genome Sequencing Center for Infectious Disease"/>
            <person name="Wu L."/>
            <person name="Ma J."/>
        </authorList>
    </citation>
    <scope>NUCLEOTIDE SEQUENCE [LARGE SCALE GENOMIC DNA]</scope>
    <source>
        <strain evidence="6">CCM 8896</strain>
    </source>
</reference>
<feature type="chain" id="PRO_5047502199" evidence="2">
    <location>
        <begin position="30"/>
        <end position="329"/>
    </location>
</feature>
<evidence type="ECO:0000313" key="6">
    <source>
        <dbReference type="Proteomes" id="UP001597267"/>
    </source>
</evidence>
<dbReference type="Pfam" id="PF06030">
    <property type="entry name" value="WxLIP_PGBD"/>
    <property type="match status" value="1"/>
</dbReference>
<keyword evidence="6" id="KW-1185">Reference proteome</keyword>
<dbReference type="Pfam" id="PF11797">
    <property type="entry name" value="WxLIP_HBD"/>
    <property type="match status" value="1"/>
</dbReference>
<dbReference type="EMBL" id="JBHTOP010000022">
    <property type="protein sequence ID" value="MFD1671894.1"/>
    <property type="molecule type" value="Genomic_DNA"/>
</dbReference>
<evidence type="ECO:0000256" key="2">
    <source>
        <dbReference type="SAM" id="SignalP"/>
    </source>
</evidence>
<feature type="domain" description="WxL Interacting Protein host binding" evidence="4">
    <location>
        <begin position="170"/>
        <end position="281"/>
    </location>
</feature>
<evidence type="ECO:0000313" key="5">
    <source>
        <dbReference type="EMBL" id="MFD1671894.1"/>
    </source>
</evidence>
<proteinExistence type="predicted"/>
<dbReference type="InterPro" id="IPR021759">
    <property type="entry name" value="WxLIP_HBD"/>
</dbReference>
<comment type="caution">
    <text evidence="5">The sequence shown here is derived from an EMBL/GenBank/DDBJ whole genome shotgun (WGS) entry which is preliminary data.</text>
</comment>
<feature type="signal peptide" evidence="2">
    <location>
        <begin position="1"/>
        <end position="29"/>
    </location>
</feature>
<keyword evidence="1" id="KW-1133">Transmembrane helix</keyword>
<accession>A0ABW4J692</accession>
<evidence type="ECO:0000259" key="4">
    <source>
        <dbReference type="Pfam" id="PF11797"/>
    </source>
</evidence>
<protein>
    <submittedName>
        <fullName evidence="5">WxL protein peptidoglycan domain-containing protein</fullName>
    </submittedName>
</protein>
<feature type="domain" description="WxL Interacting Protein peptidoglycan binding" evidence="3">
    <location>
        <begin position="33"/>
        <end position="150"/>
    </location>
</feature>
<gene>
    <name evidence="5" type="ORF">ACFQ5M_07300</name>
</gene>
<dbReference type="InterPro" id="IPR010317">
    <property type="entry name" value="WxLIP_PGBD"/>
</dbReference>
<name>A0ABW4J692_9LACO</name>
<keyword evidence="2" id="KW-0732">Signal</keyword>